<proteinExistence type="inferred from homology"/>
<dbReference type="CDD" id="cd01335">
    <property type="entry name" value="Radical_SAM"/>
    <property type="match status" value="1"/>
</dbReference>
<feature type="domain" description="Radical SAM core" evidence="15">
    <location>
        <begin position="26"/>
        <end position="269"/>
    </location>
</feature>
<protein>
    <recommendedName>
        <fullName evidence="5">FeMo cofactor biosynthesis protein NifB</fullName>
    </recommendedName>
    <alternativeName>
        <fullName evidence="14">Nitrogenase cofactor maturase NifB</fullName>
    </alternativeName>
    <alternativeName>
        <fullName evidence="13">Radical SAM assemblase NifB</fullName>
    </alternativeName>
</protein>
<name>A0ABX0SKF3_9ACTN</name>
<evidence type="ECO:0000256" key="10">
    <source>
        <dbReference type="ARBA" id="ARBA00023014"/>
    </source>
</evidence>
<dbReference type="InterPro" id="IPR013785">
    <property type="entry name" value="Aldolase_TIM"/>
</dbReference>
<comment type="similarity">
    <text evidence="4">Belongs to the radical SAM superfamily. NifB family.</text>
</comment>
<dbReference type="SFLD" id="SFLDS00029">
    <property type="entry name" value="Radical_SAM"/>
    <property type="match status" value="1"/>
</dbReference>
<evidence type="ECO:0000256" key="2">
    <source>
        <dbReference type="ARBA" id="ARBA00003522"/>
    </source>
</evidence>
<dbReference type="EMBL" id="JAAMOZ010000001">
    <property type="protein sequence ID" value="NIH57201.1"/>
    <property type="molecule type" value="Genomic_DNA"/>
</dbReference>
<dbReference type="InterPro" id="IPR003731">
    <property type="entry name" value="Di-Nase_FeMo-co_biosynth"/>
</dbReference>
<dbReference type="RefSeq" id="WP_167166707.1">
    <property type="nucleotide sequence ID" value="NZ_BAAAOO010000008.1"/>
</dbReference>
<evidence type="ECO:0000256" key="7">
    <source>
        <dbReference type="ARBA" id="ARBA00022691"/>
    </source>
</evidence>
<evidence type="ECO:0000256" key="9">
    <source>
        <dbReference type="ARBA" id="ARBA00023004"/>
    </source>
</evidence>
<dbReference type="SFLD" id="SFLDF00281">
    <property type="entry name" value="FeMo_cofactor_biosynthesis_pro"/>
    <property type="match status" value="1"/>
</dbReference>
<comment type="caution">
    <text evidence="16">The sequence shown here is derived from an EMBL/GenBank/DDBJ whole genome shotgun (WGS) entry which is preliminary data.</text>
</comment>
<keyword evidence="11" id="KW-0535">Nitrogen fixation</keyword>
<evidence type="ECO:0000313" key="16">
    <source>
        <dbReference type="EMBL" id="NIH57201.1"/>
    </source>
</evidence>
<keyword evidence="6" id="KW-0004">4Fe-4S</keyword>
<evidence type="ECO:0000256" key="1">
    <source>
        <dbReference type="ARBA" id="ARBA00001966"/>
    </source>
</evidence>
<accession>A0ABX0SKF3</accession>
<dbReference type="InterPro" id="IPR007197">
    <property type="entry name" value="rSAM"/>
</dbReference>
<keyword evidence="7" id="KW-0949">S-adenosyl-L-methionine</keyword>
<dbReference type="Gene3D" id="3.20.20.70">
    <property type="entry name" value="Aldolase class I"/>
    <property type="match status" value="1"/>
</dbReference>
<dbReference type="PANTHER" id="PTHR43787">
    <property type="entry name" value="FEMO COFACTOR BIOSYNTHESIS PROTEIN NIFB-RELATED"/>
    <property type="match status" value="1"/>
</dbReference>
<reference evidence="16 17" key="1">
    <citation type="submission" date="2020-02" db="EMBL/GenBank/DDBJ databases">
        <title>Sequencing the genomes of 1000 actinobacteria strains.</title>
        <authorList>
            <person name="Klenk H.-P."/>
        </authorList>
    </citation>
    <scope>NUCLEOTIDE SEQUENCE [LARGE SCALE GENOMIC DNA]</scope>
    <source>
        <strain evidence="16 17">DSM 19609</strain>
    </source>
</reference>
<evidence type="ECO:0000256" key="12">
    <source>
        <dbReference type="ARBA" id="ARBA00023239"/>
    </source>
</evidence>
<evidence type="ECO:0000256" key="4">
    <source>
        <dbReference type="ARBA" id="ARBA00006804"/>
    </source>
</evidence>
<comment type="pathway">
    <text evidence="3">Cofactor biosynthesis; Fe-Mo cofactor biosynthesis.</text>
</comment>
<dbReference type="InterPro" id="IPR000385">
    <property type="entry name" value="MoaA_NifB_PqqE_Fe-S-bd_CS"/>
</dbReference>
<gene>
    <name evidence="16" type="ORF">FB473_001846</name>
</gene>
<dbReference type="PROSITE" id="PS01305">
    <property type="entry name" value="MOAA_NIFB_PQQE"/>
    <property type="match status" value="1"/>
</dbReference>
<evidence type="ECO:0000256" key="11">
    <source>
        <dbReference type="ARBA" id="ARBA00023231"/>
    </source>
</evidence>
<dbReference type="SFLD" id="SFLDG01068">
    <property type="entry name" value="FeMo_cofactor_biosynthesis_pro"/>
    <property type="match status" value="1"/>
</dbReference>
<dbReference type="Gene3D" id="3.30.420.130">
    <property type="entry name" value="Dinitrogenase iron-molybdenum cofactor biosynthesis domain"/>
    <property type="match status" value="1"/>
</dbReference>
<keyword evidence="12" id="KW-0456">Lyase</keyword>
<evidence type="ECO:0000256" key="6">
    <source>
        <dbReference type="ARBA" id="ARBA00022485"/>
    </source>
</evidence>
<sequence>MTTSIAPATPTRVPLTEHPCFDEAARARAARVHLPVAPRCNVQCNYCNRRFDCVAESRPGVSSTLLTPEQAADYVDMVRRDIPALAVVGIAGPGDPFANVDKTLRTLRLVKQRHPDLLLCVSSNGLGVPAHLDDIAELGISHVTITMSTVDPEVGGRIYRWVRDGRGKVYRGREAGELLLARQIESIRGLKDRGITVKVNTVLVPGITLDGVADVARLASELGVDTMNEIALYPVEGTPFGELDAPTAHEVARARSEAAEFVQQMTHCQRCRADAVGLLGDDNDDEAITRLFAARTIGRVRTRIAVCSQDGKTLDQTLGGADRLLVYENANLGGRITPQLVEERVVPPIGGGAARWTHLAGLLQDCRALICYQLGGTARTVLRGCGISVYEAEGAVGEALTDVFGGRPPRLSLDARSCATDCDGPGDGLAPGDGCRDLPVVQAPRARETGSGIVEFVLDEGVLSRRPVDASGGAEIAPAREQAS</sequence>
<dbReference type="SMART" id="SM00729">
    <property type="entry name" value="Elp3"/>
    <property type="match status" value="1"/>
</dbReference>
<dbReference type="InterPro" id="IPR058240">
    <property type="entry name" value="rSAM_sf"/>
</dbReference>
<evidence type="ECO:0000256" key="3">
    <source>
        <dbReference type="ARBA" id="ARBA00005155"/>
    </source>
</evidence>
<dbReference type="PROSITE" id="PS51918">
    <property type="entry name" value="RADICAL_SAM"/>
    <property type="match status" value="1"/>
</dbReference>
<keyword evidence="17" id="KW-1185">Reference proteome</keyword>
<evidence type="ECO:0000256" key="13">
    <source>
        <dbReference type="ARBA" id="ARBA00030926"/>
    </source>
</evidence>
<evidence type="ECO:0000256" key="8">
    <source>
        <dbReference type="ARBA" id="ARBA00022723"/>
    </source>
</evidence>
<evidence type="ECO:0000259" key="15">
    <source>
        <dbReference type="PROSITE" id="PS51918"/>
    </source>
</evidence>
<dbReference type="InterPro" id="IPR036105">
    <property type="entry name" value="DiNase_FeMo-co_biosyn_sf"/>
</dbReference>
<evidence type="ECO:0000256" key="14">
    <source>
        <dbReference type="ARBA" id="ARBA00032102"/>
    </source>
</evidence>
<dbReference type="SFLD" id="SFLDG01067">
    <property type="entry name" value="SPASM/twitch_domain_containing"/>
    <property type="match status" value="1"/>
</dbReference>
<comment type="function">
    <text evidence="2">Involved in the biosynthesis of the iron-molybdenum cofactor (FeMo-co or M-cluster) found in the dinitrogenase enzyme of the nitrogenase complex in nitrogen-fixing microorganisms. NifB catalyzes the crucial step of radical SAM-dependent carbide insertion that occurs concomitant with the insertion of a 9th sulfur and the rearrangement/coupling of two [4Fe-4S] clusters into a [8Fe-9S-C] cluster, the precursor to the M-cluster.</text>
</comment>
<organism evidence="16 17">
    <name type="scientific">Brooklawnia cerclae</name>
    <dbReference type="NCBI Taxonomy" id="349934"/>
    <lineage>
        <taxon>Bacteria</taxon>
        <taxon>Bacillati</taxon>
        <taxon>Actinomycetota</taxon>
        <taxon>Actinomycetes</taxon>
        <taxon>Propionibacteriales</taxon>
        <taxon>Propionibacteriaceae</taxon>
        <taxon>Brooklawnia</taxon>
    </lineage>
</organism>
<dbReference type="SUPFAM" id="SSF102114">
    <property type="entry name" value="Radical SAM enzymes"/>
    <property type="match status" value="1"/>
</dbReference>
<keyword evidence="8" id="KW-0479">Metal-binding</keyword>
<keyword evidence="10" id="KW-0411">Iron-sulfur</keyword>
<dbReference type="InterPro" id="IPR006638">
    <property type="entry name" value="Elp3/MiaA/NifB-like_rSAM"/>
</dbReference>
<keyword evidence="9" id="KW-0408">Iron</keyword>
<dbReference type="Pfam" id="PF02579">
    <property type="entry name" value="Nitro_FeMo-Co"/>
    <property type="match status" value="1"/>
</dbReference>
<dbReference type="PANTHER" id="PTHR43787:SF13">
    <property type="entry name" value="FEMO COFACTOR BIOSYNTHESIS PROTEIN NIFB"/>
    <property type="match status" value="1"/>
</dbReference>
<dbReference type="Proteomes" id="UP000749311">
    <property type="component" value="Unassembled WGS sequence"/>
</dbReference>
<comment type="cofactor">
    <cofactor evidence="1">
        <name>[4Fe-4S] cluster</name>
        <dbReference type="ChEBI" id="CHEBI:49883"/>
    </cofactor>
</comment>
<evidence type="ECO:0000313" key="17">
    <source>
        <dbReference type="Proteomes" id="UP000749311"/>
    </source>
</evidence>
<dbReference type="Pfam" id="PF04055">
    <property type="entry name" value="Radical_SAM"/>
    <property type="match status" value="1"/>
</dbReference>
<evidence type="ECO:0000256" key="5">
    <source>
        <dbReference type="ARBA" id="ARBA00021702"/>
    </source>
</evidence>
<dbReference type="SUPFAM" id="SSF53146">
    <property type="entry name" value="Nitrogenase accessory factor-like"/>
    <property type="match status" value="1"/>
</dbReference>